<comment type="similarity">
    <text evidence="2 6">Belongs to the Nudix hydrolase family. NudJ subfamily.</text>
</comment>
<comment type="subunit">
    <text evidence="3 6">Monomer.</text>
</comment>
<evidence type="ECO:0000256" key="4">
    <source>
        <dbReference type="ARBA" id="ARBA00015552"/>
    </source>
</evidence>
<dbReference type="InterPro" id="IPR015797">
    <property type="entry name" value="NUDIX_hydrolase-like_dom_sf"/>
</dbReference>
<dbReference type="Proteomes" id="UP000244223">
    <property type="component" value="Unassembled WGS sequence"/>
</dbReference>
<evidence type="ECO:0000313" key="9">
    <source>
        <dbReference type="Proteomes" id="UP000244223"/>
    </source>
</evidence>
<dbReference type="OrthoDB" id="9008185at2"/>
<dbReference type="SUPFAM" id="SSF55811">
    <property type="entry name" value="Nudix"/>
    <property type="match status" value="1"/>
</dbReference>
<protein>
    <recommendedName>
        <fullName evidence="4 6">Phosphatase NudJ</fullName>
        <ecNumber evidence="6">3.6.1.-</ecNumber>
    </recommendedName>
</protein>
<organism evidence="8 9">
    <name type="scientific">Agitococcus lubricus</name>
    <dbReference type="NCBI Taxonomy" id="1077255"/>
    <lineage>
        <taxon>Bacteria</taxon>
        <taxon>Pseudomonadati</taxon>
        <taxon>Pseudomonadota</taxon>
        <taxon>Gammaproteobacteria</taxon>
        <taxon>Moraxellales</taxon>
        <taxon>Moraxellaceae</taxon>
        <taxon>Agitococcus</taxon>
    </lineage>
</organism>
<keyword evidence="9" id="KW-1185">Reference proteome</keyword>
<dbReference type="Gene3D" id="3.90.79.10">
    <property type="entry name" value="Nucleoside Triphosphate Pyrophosphohydrolase"/>
    <property type="match status" value="1"/>
</dbReference>
<dbReference type="PROSITE" id="PS51462">
    <property type="entry name" value="NUDIX"/>
    <property type="match status" value="1"/>
</dbReference>
<dbReference type="EC" id="3.6.1.-" evidence="6"/>
<comment type="cofactor">
    <cofactor evidence="1 6">
        <name>Mg(2+)</name>
        <dbReference type="ChEBI" id="CHEBI:18420"/>
    </cofactor>
</comment>
<reference evidence="8 9" key="1">
    <citation type="submission" date="2018-04" db="EMBL/GenBank/DDBJ databases">
        <title>Genomic Encyclopedia of Archaeal and Bacterial Type Strains, Phase II (KMG-II): from individual species to whole genera.</title>
        <authorList>
            <person name="Goeker M."/>
        </authorList>
    </citation>
    <scope>NUCLEOTIDE SEQUENCE [LARGE SCALE GENOMIC DNA]</scope>
    <source>
        <strain evidence="8 9">DSM 5822</strain>
    </source>
</reference>
<name>A0A2T5IYV7_9GAMM</name>
<dbReference type="Pfam" id="PF00293">
    <property type="entry name" value="NUDIX"/>
    <property type="match status" value="1"/>
</dbReference>
<evidence type="ECO:0000256" key="3">
    <source>
        <dbReference type="ARBA" id="ARBA00011245"/>
    </source>
</evidence>
<dbReference type="AlphaFoldDB" id="A0A2T5IYV7"/>
<dbReference type="EMBL" id="QAON01000008">
    <property type="protein sequence ID" value="PTQ89195.1"/>
    <property type="molecule type" value="Genomic_DNA"/>
</dbReference>
<gene>
    <name evidence="6" type="primary">nudJ</name>
    <name evidence="8" type="ORF">C8N29_10876</name>
</gene>
<accession>A0A2T5IYV7</accession>
<evidence type="ECO:0000256" key="2">
    <source>
        <dbReference type="ARBA" id="ARBA00007608"/>
    </source>
</evidence>
<dbReference type="PANTHER" id="PTHR43222">
    <property type="entry name" value="NUDIX HYDROLASE 23"/>
    <property type="match status" value="1"/>
</dbReference>
<evidence type="ECO:0000256" key="5">
    <source>
        <dbReference type="ARBA" id="ARBA00022801"/>
    </source>
</evidence>
<dbReference type="GO" id="GO:0017110">
    <property type="term" value="F:nucleoside diphosphate phosphatase activity"/>
    <property type="evidence" value="ECO:0007669"/>
    <property type="project" value="InterPro"/>
</dbReference>
<dbReference type="InterPro" id="IPR000086">
    <property type="entry name" value="NUDIX_hydrolase_dom"/>
</dbReference>
<evidence type="ECO:0000256" key="6">
    <source>
        <dbReference type="RuleBase" id="RU364043"/>
    </source>
</evidence>
<evidence type="ECO:0000313" key="8">
    <source>
        <dbReference type="EMBL" id="PTQ89195.1"/>
    </source>
</evidence>
<dbReference type="GO" id="GO:0017111">
    <property type="term" value="F:ribonucleoside triphosphate phosphatase activity"/>
    <property type="evidence" value="ECO:0007669"/>
    <property type="project" value="InterPro"/>
</dbReference>
<dbReference type="GO" id="GO:0004787">
    <property type="term" value="F:thiamine diphosphate phosphatase activity"/>
    <property type="evidence" value="ECO:0007669"/>
    <property type="project" value="InterPro"/>
</dbReference>
<proteinExistence type="inferred from homology"/>
<keyword evidence="5 6" id="KW-0378">Hydrolase</keyword>
<comment type="caution">
    <text evidence="8">The sequence shown here is derived from an EMBL/GenBank/DDBJ whole genome shotgun (WGS) entry which is preliminary data.</text>
</comment>
<sequence>MTWQPHVTVAVVVERDGKFLLVEEETLSSHVDVYNQPAGHVEQGETLIVAAKREALEETGWEVEPTHLLGVYTYTPPNSPDMSYYRFCFIAKAIHHYERPLDEGIIRAVWLTLDELIATERARSPLVIQCIRDYLKGQAYPLALIYEHPIA</sequence>
<feature type="domain" description="Nudix hydrolase" evidence="7">
    <location>
        <begin position="2"/>
        <end position="135"/>
    </location>
</feature>
<evidence type="ECO:0000256" key="1">
    <source>
        <dbReference type="ARBA" id="ARBA00001946"/>
    </source>
</evidence>
<dbReference type="CDD" id="cd03675">
    <property type="entry name" value="NUDIX_Hydrolase"/>
    <property type="match status" value="1"/>
</dbReference>
<dbReference type="InterPro" id="IPR033713">
    <property type="entry name" value="NudJ"/>
</dbReference>
<evidence type="ECO:0000259" key="7">
    <source>
        <dbReference type="PROSITE" id="PS51462"/>
    </source>
</evidence>
<dbReference type="PANTHER" id="PTHR43222:SF11">
    <property type="entry name" value="PHOSPHATASE NUDJ"/>
    <property type="match status" value="1"/>
</dbReference>
<keyword evidence="6" id="KW-0460">Magnesium</keyword>
<dbReference type="PROSITE" id="PS00893">
    <property type="entry name" value="NUDIX_BOX"/>
    <property type="match status" value="1"/>
</dbReference>
<dbReference type="InterPro" id="IPR020084">
    <property type="entry name" value="NUDIX_hydrolase_CS"/>
</dbReference>